<name>A0A6A6QZT2_9PEZI</name>
<dbReference type="EMBL" id="MU004186">
    <property type="protein sequence ID" value="KAF2497955.1"/>
    <property type="molecule type" value="Genomic_DNA"/>
</dbReference>
<keyword evidence="2" id="KW-1185">Reference proteome</keyword>
<organism evidence="1 2">
    <name type="scientific">Lophium mytilinum</name>
    <dbReference type="NCBI Taxonomy" id="390894"/>
    <lineage>
        <taxon>Eukaryota</taxon>
        <taxon>Fungi</taxon>
        <taxon>Dikarya</taxon>
        <taxon>Ascomycota</taxon>
        <taxon>Pezizomycotina</taxon>
        <taxon>Dothideomycetes</taxon>
        <taxon>Pleosporomycetidae</taxon>
        <taxon>Mytilinidiales</taxon>
        <taxon>Mytilinidiaceae</taxon>
        <taxon>Lophium</taxon>
    </lineage>
</organism>
<sequence>MSAYINVTLQGTVYFASRSTEDDNMIRLFSRMLVGVAKVSTFLVLYNEVSHDWHQQDDVVNPFLDGRCSRVGTVWTFDLDADVLRFDKKDYNRSVPLSLVRQRAITVSDFAPYEPPDIPQYAFRSILVRRSWKMTRRDLDLQLLNRQKSFVGRLLADFAYQWRHILSARYNSRTFQRLACAIIKIATLDFDVKEVPLTRQGIGSSPVWIHNLPEWKPLSGEIVRVDGASIVICHQVPHAITLMRDDFAKRSLSPVNQDSARAAKRSLWPADGDSAGASDRNFTYLLVSVQEVILCRINSDSERCSKTGRLFDGTNPPSEEAIDLILQATQKSLPATPIRYLPVELQDMILDRVSASPIESARIGCILNIGSDFAWKCGGRDIERVDGRETSTALLESHIRLGNRCSGIAY</sequence>
<gene>
    <name evidence="1" type="ORF">BU16DRAFT_525535</name>
</gene>
<dbReference type="AlphaFoldDB" id="A0A6A6QZT2"/>
<evidence type="ECO:0000313" key="1">
    <source>
        <dbReference type="EMBL" id="KAF2497955.1"/>
    </source>
</evidence>
<feature type="non-terminal residue" evidence="1">
    <location>
        <position position="410"/>
    </location>
</feature>
<evidence type="ECO:0000313" key="2">
    <source>
        <dbReference type="Proteomes" id="UP000799750"/>
    </source>
</evidence>
<accession>A0A6A6QZT2</accession>
<dbReference type="Proteomes" id="UP000799750">
    <property type="component" value="Unassembled WGS sequence"/>
</dbReference>
<dbReference type="OrthoDB" id="4934446at2759"/>
<protein>
    <submittedName>
        <fullName evidence="1">Uncharacterized protein</fullName>
    </submittedName>
</protein>
<proteinExistence type="predicted"/>
<reference evidence="1" key="1">
    <citation type="journal article" date="2020" name="Stud. Mycol.">
        <title>101 Dothideomycetes genomes: a test case for predicting lifestyles and emergence of pathogens.</title>
        <authorList>
            <person name="Haridas S."/>
            <person name="Albert R."/>
            <person name="Binder M."/>
            <person name="Bloem J."/>
            <person name="Labutti K."/>
            <person name="Salamov A."/>
            <person name="Andreopoulos B."/>
            <person name="Baker S."/>
            <person name="Barry K."/>
            <person name="Bills G."/>
            <person name="Bluhm B."/>
            <person name="Cannon C."/>
            <person name="Castanera R."/>
            <person name="Culley D."/>
            <person name="Daum C."/>
            <person name="Ezra D."/>
            <person name="Gonzalez J."/>
            <person name="Henrissat B."/>
            <person name="Kuo A."/>
            <person name="Liang C."/>
            <person name="Lipzen A."/>
            <person name="Lutzoni F."/>
            <person name="Magnuson J."/>
            <person name="Mondo S."/>
            <person name="Nolan M."/>
            <person name="Ohm R."/>
            <person name="Pangilinan J."/>
            <person name="Park H.-J."/>
            <person name="Ramirez L."/>
            <person name="Alfaro M."/>
            <person name="Sun H."/>
            <person name="Tritt A."/>
            <person name="Yoshinaga Y."/>
            <person name="Zwiers L.-H."/>
            <person name="Turgeon B."/>
            <person name="Goodwin S."/>
            <person name="Spatafora J."/>
            <person name="Crous P."/>
            <person name="Grigoriev I."/>
        </authorList>
    </citation>
    <scope>NUCLEOTIDE SEQUENCE</scope>
    <source>
        <strain evidence="1">CBS 269.34</strain>
    </source>
</reference>